<dbReference type="InterPro" id="IPR020599">
    <property type="entry name" value="Transl_elong_fac_P/YeiP"/>
</dbReference>
<keyword evidence="3" id="KW-0251">Elongation factor</keyword>
<dbReference type="SUPFAM" id="SSF50104">
    <property type="entry name" value="Translation proteins SH3-like domain"/>
    <property type="match status" value="1"/>
</dbReference>
<proteinExistence type="inferred from homology"/>
<dbReference type="EMBL" id="CASHTH010001216">
    <property type="protein sequence ID" value="CAI8012780.1"/>
    <property type="molecule type" value="Genomic_DNA"/>
</dbReference>
<dbReference type="Proteomes" id="UP001174909">
    <property type="component" value="Unassembled WGS sequence"/>
</dbReference>
<evidence type="ECO:0000313" key="3">
    <source>
        <dbReference type="EMBL" id="CAI8012780.1"/>
    </source>
</evidence>
<dbReference type="Gene3D" id="2.40.50.140">
    <property type="entry name" value="Nucleic acid-binding proteins"/>
    <property type="match status" value="1"/>
</dbReference>
<dbReference type="PANTHER" id="PTHR30053">
    <property type="entry name" value="ELONGATION FACTOR P"/>
    <property type="match status" value="1"/>
</dbReference>
<feature type="domain" description="Translation elongation factor P/YeiP central" evidence="2">
    <location>
        <begin position="69"/>
        <end position="121"/>
    </location>
</feature>
<dbReference type="AlphaFoldDB" id="A0AA35RJQ3"/>
<dbReference type="InterPro" id="IPR012340">
    <property type="entry name" value="NA-bd_OB-fold"/>
</dbReference>
<keyword evidence="4" id="KW-1185">Reference proteome</keyword>
<dbReference type="InterPro" id="IPR013185">
    <property type="entry name" value="Transl_elong_KOW-like"/>
</dbReference>
<dbReference type="PANTHER" id="PTHR30053:SF14">
    <property type="entry name" value="TRANSLATION ELONGATION FACTOR KOW-LIKE DOMAIN-CONTAINING PROTEIN"/>
    <property type="match status" value="1"/>
</dbReference>
<accession>A0AA35RJQ3</accession>
<dbReference type="GO" id="GO:0003746">
    <property type="term" value="F:translation elongation factor activity"/>
    <property type="evidence" value="ECO:0007669"/>
    <property type="project" value="UniProtKB-KW"/>
</dbReference>
<dbReference type="SUPFAM" id="SSF50249">
    <property type="entry name" value="Nucleic acid-binding proteins"/>
    <property type="match status" value="1"/>
</dbReference>
<dbReference type="GO" id="GO:0005737">
    <property type="term" value="C:cytoplasm"/>
    <property type="evidence" value="ECO:0007669"/>
    <property type="project" value="TreeGrafter"/>
</dbReference>
<dbReference type="SMART" id="SM01185">
    <property type="entry name" value="EFP"/>
    <property type="match status" value="1"/>
</dbReference>
<evidence type="ECO:0000256" key="1">
    <source>
        <dbReference type="ARBA" id="ARBA00009479"/>
    </source>
</evidence>
<dbReference type="Pfam" id="PF08207">
    <property type="entry name" value="EFP_N"/>
    <property type="match status" value="1"/>
</dbReference>
<dbReference type="Pfam" id="PF01132">
    <property type="entry name" value="EFP"/>
    <property type="match status" value="1"/>
</dbReference>
<dbReference type="InterPro" id="IPR001059">
    <property type="entry name" value="Transl_elong_P/YeiP_cen"/>
</dbReference>
<dbReference type="InterPro" id="IPR008991">
    <property type="entry name" value="Translation_prot_SH3-like_sf"/>
</dbReference>
<keyword evidence="3" id="KW-0648">Protein biosynthesis</keyword>
<comment type="similarity">
    <text evidence="1">Belongs to the elongation factor P family.</text>
</comment>
<sequence length="122" mass="14205">MTIGYGDLRKGMAIELDGVPYLVVDYDRSKMQQRAPTMRIRFKDIRSGRVLDRSFSGYDVKLTSADVERRSAQYIYDEDELCYFMDTDTYDQFPLARGDISNELNYLKEGIRSTWCSIKTTP</sequence>
<comment type="caution">
    <text evidence="3">The sequence shown here is derived from an EMBL/GenBank/DDBJ whole genome shotgun (WGS) entry which is preliminary data.</text>
</comment>
<gene>
    <name evidence="3" type="ORF">GBAR_LOCUS8168</name>
</gene>
<organism evidence="3 4">
    <name type="scientific">Geodia barretti</name>
    <name type="common">Barrett's horny sponge</name>
    <dbReference type="NCBI Taxonomy" id="519541"/>
    <lineage>
        <taxon>Eukaryota</taxon>
        <taxon>Metazoa</taxon>
        <taxon>Porifera</taxon>
        <taxon>Demospongiae</taxon>
        <taxon>Heteroscleromorpha</taxon>
        <taxon>Tetractinellida</taxon>
        <taxon>Astrophorina</taxon>
        <taxon>Geodiidae</taxon>
        <taxon>Geodia</taxon>
    </lineage>
</organism>
<protein>
    <submittedName>
        <fullName evidence="3">Elongation factor P</fullName>
    </submittedName>
</protein>
<reference evidence="3" key="1">
    <citation type="submission" date="2023-03" db="EMBL/GenBank/DDBJ databases">
        <authorList>
            <person name="Steffen K."/>
            <person name="Cardenas P."/>
        </authorList>
    </citation>
    <scope>NUCLEOTIDE SEQUENCE</scope>
</reference>
<evidence type="ECO:0000313" key="4">
    <source>
        <dbReference type="Proteomes" id="UP001174909"/>
    </source>
</evidence>
<name>A0AA35RJQ3_GEOBA</name>
<dbReference type="Gene3D" id="2.30.30.30">
    <property type="match status" value="1"/>
</dbReference>
<dbReference type="InterPro" id="IPR014722">
    <property type="entry name" value="Rib_uL2_dom2"/>
</dbReference>
<evidence type="ECO:0000259" key="2">
    <source>
        <dbReference type="SMART" id="SM01185"/>
    </source>
</evidence>